<evidence type="ECO:0000256" key="2">
    <source>
        <dbReference type="ARBA" id="ARBA00022737"/>
    </source>
</evidence>
<dbReference type="PANTHER" id="PTHR33463">
    <property type="entry name" value="NB-ARC DOMAIN-CONTAINING PROTEIN-RELATED"/>
    <property type="match status" value="1"/>
</dbReference>
<gene>
    <name evidence="8" type="ORF">IFM89_009584</name>
</gene>
<dbReference type="GO" id="GO:0043531">
    <property type="term" value="F:ADP binding"/>
    <property type="evidence" value="ECO:0007669"/>
    <property type="project" value="InterPro"/>
</dbReference>
<feature type="domain" description="Disease resistance protein At4g27190-like leucine-rich repeats" evidence="7">
    <location>
        <begin position="767"/>
        <end position="927"/>
    </location>
</feature>
<dbReference type="Pfam" id="PF23247">
    <property type="entry name" value="LRR_RPS2"/>
    <property type="match status" value="2"/>
</dbReference>
<dbReference type="InterPro" id="IPR036388">
    <property type="entry name" value="WH-like_DNA-bd_sf"/>
</dbReference>
<feature type="domain" description="Disease resistance protein At4g27190-like leucine-rich repeats" evidence="7">
    <location>
        <begin position="950"/>
        <end position="1052"/>
    </location>
</feature>
<evidence type="ECO:0000256" key="1">
    <source>
        <dbReference type="ARBA" id="ARBA00008894"/>
    </source>
</evidence>
<organism evidence="8 9">
    <name type="scientific">Coptis chinensis</name>
    <dbReference type="NCBI Taxonomy" id="261450"/>
    <lineage>
        <taxon>Eukaryota</taxon>
        <taxon>Viridiplantae</taxon>
        <taxon>Streptophyta</taxon>
        <taxon>Embryophyta</taxon>
        <taxon>Tracheophyta</taxon>
        <taxon>Spermatophyta</taxon>
        <taxon>Magnoliopsida</taxon>
        <taxon>Ranunculales</taxon>
        <taxon>Ranunculaceae</taxon>
        <taxon>Coptidoideae</taxon>
        <taxon>Coptis</taxon>
    </lineage>
</organism>
<evidence type="ECO:0008006" key="10">
    <source>
        <dbReference type="Google" id="ProtNLM"/>
    </source>
</evidence>
<dbReference type="Gene3D" id="3.80.10.10">
    <property type="entry name" value="Ribonuclease Inhibitor"/>
    <property type="match status" value="3"/>
</dbReference>
<evidence type="ECO:0000313" key="8">
    <source>
        <dbReference type="EMBL" id="KAF9619833.1"/>
    </source>
</evidence>
<dbReference type="Proteomes" id="UP000631114">
    <property type="component" value="Unassembled WGS sequence"/>
</dbReference>
<keyword evidence="9" id="KW-1185">Reference proteome</keyword>
<evidence type="ECO:0000256" key="3">
    <source>
        <dbReference type="ARBA" id="ARBA00022821"/>
    </source>
</evidence>
<dbReference type="Gene3D" id="1.10.8.430">
    <property type="entry name" value="Helical domain of apoptotic protease-activating factors"/>
    <property type="match status" value="1"/>
</dbReference>
<dbReference type="InterPro" id="IPR002182">
    <property type="entry name" value="NB-ARC"/>
</dbReference>
<comment type="caution">
    <text evidence="8">The sequence shown here is derived from an EMBL/GenBank/DDBJ whole genome shotgun (WGS) entry which is preliminary data.</text>
</comment>
<dbReference type="SUPFAM" id="SSF52058">
    <property type="entry name" value="L domain-like"/>
    <property type="match status" value="1"/>
</dbReference>
<evidence type="ECO:0000256" key="4">
    <source>
        <dbReference type="ARBA" id="ARBA00022840"/>
    </source>
</evidence>
<dbReference type="InterPro" id="IPR057135">
    <property type="entry name" value="At4g27190-like_LRR"/>
</dbReference>
<name>A0A835INJ0_9MAGN</name>
<keyword evidence="4" id="KW-0547">Nucleotide-binding</keyword>
<feature type="coiled-coil region" evidence="5">
    <location>
        <begin position="38"/>
        <end position="65"/>
    </location>
</feature>
<evidence type="ECO:0000256" key="5">
    <source>
        <dbReference type="SAM" id="Coils"/>
    </source>
</evidence>
<evidence type="ECO:0000259" key="6">
    <source>
        <dbReference type="Pfam" id="PF00931"/>
    </source>
</evidence>
<dbReference type="Gene3D" id="3.40.50.300">
    <property type="entry name" value="P-loop containing nucleotide triphosphate hydrolases"/>
    <property type="match status" value="1"/>
</dbReference>
<keyword evidence="5" id="KW-0175">Coiled coil</keyword>
<proteinExistence type="inferred from homology"/>
<keyword evidence="3" id="KW-0611">Plant defense</keyword>
<dbReference type="EMBL" id="JADFTS010000002">
    <property type="protein sequence ID" value="KAF9619833.1"/>
    <property type="molecule type" value="Genomic_DNA"/>
</dbReference>
<reference evidence="8 9" key="1">
    <citation type="submission" date="2020-10" db="EMBL/GenBank/DDBJ databases">
        <title>The Coptis chinensis genome and diversification of protoberbering-type alkaloids.</title>
        <authorList>
            <person name="Wang B."/>
            <person name="Shu S."/>
            <person name="Song C."/>
            <person name="Liu Y."/>
        </authorList>
    </citation>
    <scope>NUCLEOTIDE SEQUENCE [LARGE SCALE GENOMIC DNA]</scope>
    <source>
        <strain evidence="8">HL-2020</strain>
        <tissue evidence="8">Leaf</tissue>
    </source>
</reference>
<sequence>MILEILAIVVTPVTEMGKSFLGAMKRQISYYTNYGENIQNLNSHMSQLKATKKDVQSSVEEAARRLEEPSETVLDWLERTGKLEEEMRVLNEEVDTNKKCLKGLCPDLGFHMRLSKQVLRKTVDVSRLQEQGNFDSVSRVRAPPSVEFARMNSVLAIASRELVMQEVMEALRNVSIHSVGVHGMGGIGKTTLVRKLNNELQSSHLFKTVIMVTVSGDPNLKVVQDNIADRLGFKFRPESSELFTRLKVEETVLIILDDVWEKLEVPELGLPLGREHMGCKVVLTTRNHEVCEKMKIQKIIKIEPLVEDEPWILFKEKTDNVATLPNLQPIAKEIVRRCKGSPLAIVTLASVLREAEEFEWTNALRVLENPAPCDLEGIMPEVITSLKYSYDHLPSSEIKQCFLFCCLFPEDCNIYLPDLRSYGIGEGFLKVNGTLDDSYNKLLSFVVKLKKCCLLLDGDKDMCVKLHDVVRDVALLIASDDKNGFLVCVDGGLRNLPVAEKLKKCTKALVVLDLSWNPNLSVPESLSYLTSLRTLILHNCDLLNKVSLLGGMKNLELLSMVGSRIEKLPEEIGNLINLRSLDLRDAKLSIVARNIISRLSNLEELMVNTFNGWDTDNEDGEPNASFAEVASLTLLSLIEITVRNEVSHNMPCSWDNVKRFFVSIKNENENESEICYYPMLDIWNGCELQIDEVNLIEHWVSKLLSNSKVKRMKLNDCNGFKNVADLDTVGGLKQLEDLEVRECNEIEYLVSTERSKKAPQDMFVTLQELKMYGMDRMEKIIHGQAPSCRFLEQLSLLHLVNCRRLNNIFSSNLLSPAKRLGNLQEVQVIKCHALQEVFNNEEGGFDQPEVKDIGGTCTPAMLFGLRNISLEELHELRGIWKGVIPVGCLSNLQKLDVRKCNGLKYLISTIMAEGIQNLEKLILEECDGMEKLILSKREEELATLGDSSTRHMIFCNTQKSPSLPTFPNLQYLWISRCKLQENLFSFGVTRDLQQLKDINTLDCDNLKEIIAADEENVNEIVDHRILLPQLQTLQLGGLRRLTSVCQGDLGVVCFFSL</sequence>
<accession>A0A835INJ0</accession>
<dbReference type="AlphaFoldDB" id="A0A835INJ0"/>
<protein>
    <recommendedName>
        <fullName evidence="10">AAA+ ATPase domain-containing protein</fullName>
    </recommendedName>
</protein>
<feature type="domain" description="NB-ARC" evidence="6">
    <location>
        <begin position="163"/>
        <end position="317"/>
    </location>
</feature>
<comment type="similarity">
    <text evidence="1">Belongs to the disease resistance NB-LRR family.</text>
</comment>
<dbReference type="InterPro" id="IPR042197">
    <property type="entry name" value="Apaf_helical"/>
</dbReference>
<dbReference type="GO" id="GO:0005524">
    <property type="term" value="F:ATP binding"/>
    <property type="evidence" value="ECO:0007669"/>
    <property type="project" value="UniProtKB-KW"/>
</dbReference>
<dbReference type="OrthoDB" id="736010at2759"/>
<dbReference type="InterPro" id="IPR050905">
    <property type="entry name" value="Plant_NBS-LRR"/>
</dbReference>
<dbReference type="GO" id="GO:0006952">
    <property type="term" value="P:defense response"/>
    <property type="evidence" value="ECO:0007669"/>
    <property type="project" value="UniProtKB-KW"/>
</dbReference>
<dbReference type="PRINTS" id="PR00364">
    <property type="entry name" value="DISEASERSIST"/>
</dbReference>
<dbReference type="InterPro" id="IPR032675">
    <property type="entry name" value="LRR_dom_sf"/>
</dbReference>
<dbReference type="PANTHER" id="PTHR33463:SF218">
    <property type="entry name" value="DISEASE RESISTANCE PROTEIN RPS2-LIKE"/>
    <property type="match status" value="1"/>
</dbReference>
<dbReference type="Gene3D" id="1.10.10.10">
    <property type="entry name" value="Winged helix-like DNA-binding domain superfamily/Winged helix DNA-binding domain"/>
    <property type="match status" value="1"/>
</dbReference>
<dbReference type="FunFam" id="3.40.50.300:FF:001091">
    <property type="entry name" value="Probable disease resistance protein At1g61300"/>
    <property type="match status" value="1"/>
</dbReference>
<keyword evidence="2" id="KW-0677">Repeat</keyword>
<dbReference type="InterPro" id="IPR027417">
    <property type="entry name" value="P-loop_NTPase"/>
</dbReference>
<evidence type="ECO:0000259" key="7">
    <source>
        <dbReference type="Pfam" id="PF23247"/>
    </source>
</evidence>
<dbReference type="Pfam" id="PF00931">
    <property type="entry name" value="NB-ARC"/>
    <property type="match status" value="1"/>
</dbReference>
<keyword evidence="4" id="KW-0067">ATP-binding</keyword>
<evidence type="ECO:0000313" key="9">
    <source>
        <dbReference type="Proteomes" id="UP000631114"/>
    </source>
</evidence>
<dbReference type="SUPFAM" id="SSF52540">
    <property type="entry name" value="P-loop containing nucleoside triphosphate hydrolases"/>
    <property type="match status" value="1"/>
</dbReference>